<accession>A0A842JC13</accession>
<evidence type="ECO:0000313" key="1">
    <source>
        <dbReference type="EMBL" id="MBC2883592.1"/>
    </source>
</evidence>
<evidence type="ECO:0000313" key="2">
    <source>
        <dbReference type="Proteomes" id="UP000552683"/>
    </source>
</evidence>
<dbReference type="EMBL" id="JACLZK010000002">
    <property type="protein sequence ID" value="MBC2883592.1"/>
    <property type="molecule type" value="Genomic_DNA"/>
</dbReference>
<dbReference type="AlphaFoldDB" id="A0A842JC13"/>
<protein>
    <submittedName>
        <fullName evidence="1">Uncharacterized protein</fullName>
    </submittedName>
</protein>
<dbReference type="RefSeq" id="WP_185899097.1">
    <property type="nucleotide sequence ID" value="NZ_JACLZK010000002.1"/>
</dbReference>
<comment type="caution">
    <text evidence="1">The sequence shown here is derived from an EMBL/GenBank/DDBJ whole genome shotgun (WGS) entry which is preliminary data.</text>
</comment>
<sequence>MHFDYEIHSKDKIITFKFQKDYLEQFRTRKADTVDLAIEKFRNLIDAKKHTMTVIREFTR</sequence>
<organism evidence="1 2">
    <name type="scientific">Campylobacter massiliensis</name>
    <dbReference type="NCBI Taxonomy" id="2762557"/>
    <lineage>
        <taxon>Bacteria</taxon>
        <taxon>Pseudomonadati</taxon>
        <taxon>Campylobacterota</taxon>
        <taxon>Epsilonproteobacteria</taxon>
        <taxon>Campylobacterales</taxon>
        <taxon>Campylobacteraceae</taxon>
        <taxon>Campylobacter</taxon>
    </lineage>
</organism>
<name>A0A842JC13_9BACT</name>
<proteinExistence type="predicted"/>
<dbReference type="Proteomes" id="UP000552683">
    <property type="component" value="Unassembled WGS sequence"/>
</dbReference>
<reference evidence="1 2" key="1">
    <citation type="submission" date="2020-08" db="EMBL/GenBank/DDBJ databases">
        <title>Complete genome and description of Campylobacter massiliensis Marseille-Q3452 sp. nov.</title>
        <authorList>
            <person name="Antezack A."/>
        </authorList>
    </citation>
    <scope>NUCLEOTIDE SEQUENCE [LARGE SCALE GENOMIC DNA]</scope>
    <source>
        <strain evidence="1 2">Marseille-Q3452</strain>
    </source>
</reference>
<keyword evidence="2" id="KW-1185">Reference proteome</keyword>
<gene>
    <name evidence="1" type="ORF">H7R39_10080</name>
</gene>